<accession>A0A0J8DTY1</accession>
<dbReference type="InterPro" id="IPR016095">
    <property type="entry name" value="Ribosomal_uL1_3-a/b-sand"/>
</dbReference>
<proteinExistence type="predicted"/>
<dbReference type="CDD" id="cd00403">
    <property type="entry name" value="Ribosomal_L1"/>
    <property type="match status" value="1"/>
</dbReference>
<name>A0A0J8DTY1_BETVV</name>
<keyword evidence="2" id="KW-1185">Reference proteome</keyword>
<sequence>MLECGEQARSLDSAVVKRAVKALQSHLKKKSAGAKPQLIDDDQFYLLTVNVFKAPEKTNPRPIRIEIPHSLYLDGSEICLITKDPQKEFKERLQTNPIDGYTRVIGFSKLKQKFSQYKDKRELVSSYDLFVADDRVLPILPNILGKAFFSRKKQPVPVRISNEKYTK</sequence>
<reference evidence="1 2" key="1">
    <citation type="journal article" date="2014" name="Nature">
        <title>The genome of the recently domesticated crop plant sugar beet (Beta vulgaris).</title>
        <authorList>
            <person name="Dohm J.C."/>
            <person name="Minoche A.E."/>
            <person name="Holtgrawe D."/>
            <person name="Capella-Gutierrez S."/>
            <person name="Zakrzewski F."/>
            <person name="Tafer H."/>
            <person name="Rupp O."/>
            <person name="Sorensen T.R."/>
            <person name="Stracke R."/>
            <person name="Reinhardt R."/>
            <person name="Goesmann A."/>
            <person name="Kraft T."/>
            <person name="Schulz B."/>
            <person name="Stadler P.F."/>
            <person name="Schmidt T."/>
            <person name="Gabaldon T."/>
            <person name="Lehrach H."/>
            <person name="Weisshaar B."/>
            <person name="Himmelbauer H."/>
        </authorList>
    </citation>
    <scope>NUCLEOTIDE SEQUENCE [LARGE SCALE GENOMIC DNA]</scope>
    <source>
        <tissue evidence="1">Taproot</tissue>
    </source>
</reference>
<dbReference type="InterPro" id="IPR023674">
    <property type="entry name" value="Ribosomal_uL1-like"/>
</dbReference>
<dbReference type="Pfam" id="PF00687">
    <property type="entry name" value="Ribosomal_L1"/>
    <property type="match status" value="1"/>
</dbReference>
<dbReference type="SUPFAM" id="SSF56808">
    <property type="entry name" value="Ribosomal protein L1"/>
    <property type="match status" value="1"/>
</dbReference>
<dbReference type="Proteomes" id="UP000035740">
    <property type="component" value="Unassembled WGS sequence"/>
</dbReference>
<evidence type="ECO:0000313" key="1">
    <source>
        <dbReference type="EMBL" id="KMS94255.1"/>
    </source>
</evidence>
<dbReference type="AlphaFoldDB" id="A0A0J8DTY1"/>
<dbReference type="Gene3D" id="3.40.50.790">
    <property type="match status" value="1"/>
</dbReference>
<feature type="non-terminal residue" evidence="1">
    <location>
        <position position="167"/>
    </location>
</feature>
<dbReference type="EMBL" id="KQ094883">
    <property type="protein sequence ID" value="KMS94255.1"/>
    <property type="molecule type" value="Genomic_DNA"/>
</dbReference>
<dbReference type="InterPro" id="IPR028364">
    <property type="entry name" value="Ribosomal_uL1/biogenesis"/>
</dbReference>
<dbReference type="OMA" id="IEYAELM"/>
<protein>
    <submittedName>
        <fullName evidence="1">Uncharacterized protein</fullName>
    </submittedName>
</protein>
<dbReference type="OrthoDB" id="10251727at2759"/>
<organism evidence="1 2">
    <name type="scientific">Beta vulgaris subsp. vulgaris</name>
    <name type="common">Beet</name>
    <dbReference type="NCBI Taxonomy" id="3555"/>
    <lineage>
        <taxon>Eukaryota</taxon>
        <taxon>Viridiplantae</taxon>
        <taxon>Streptophyta</taxon>
        <taxon>Embryophyta</taxon>
        <taxon>Tracheophyta</taxon>
        <taxon>Spermatophyta</taxon>
        <taxon>Magnoliopsida</taxon>
        <taxon>eudicotyledons</taxon>
        <taxon>Gunneridae</taxon>
        <taxon>Pentapetalae</taxon>
        <taxon>Caryophyllales</taxon>
        <taxon>Chenopodiaceae</taxon>
        <taxon>Betoideae</taxon>
        <taxon>Beta</taxon>
    </lineage>
</organism>
<evidence type="ECO:0000313" key="2">
    <source>
        <dbReference type="Proteomes" id="UP000035740"/>
    </source>
</evidence>
<dbReference type="Gramene" id="KMS94255">
    <property type="protein sequence ID" value="KMS94255"/>
    <property type="gene ID" value="BVRB_023250"/>
</dbReference>
<gene>
    <name evidence="1" type="ORF">BVRB_023250</name>
</gene>